<dbReference type="Proteomes" id="UP000252519">
    <property type="component" value="Unassembled WGS sequence"/>
</dbReference>
<dbReference type="EMBL" id="JOJR01000351">
    <property type="protein sequence ID" value="RCN39197.1"/>
    <property type="molecule type" value="Genomic_DNA"/>
</dbReference>
<name>A0A368G8Y9_ANCCA</name>
<sequence length="98" mass="11201">MYAFHLGRSKIEKRVFVPQRAMAVCERENRLGWIDVNIENSICNTLGEIGPNVLKDANVKRIVENWFPIGNRSSDEIYPEAQHVCKISCIAAMPIQTR</sequence>
<proteinExistence type="predicted"/>
<protein>
    <submittedName>
        <fullName evidence="1">Uncharacterized protein</fullName>
    </submittedName>
</protein>
<evidence type="ECO:0000313" key="1">
    <source>
        <dbReference type="EMBL" id="RCN39197.1"/>
    </source>
</evidence>
<organism evidence="1 2">
    <name type="scientific">Ancylostoma caninum</name>
    <name type="common">Dog hookworm</name>
    <dbReference type="NCBI Taxonomy" id="29170"/>
    <lineage>
        <taxon>Eukaryota</taxon>
        <taxon>Metazoa</taxon>
        <taxon>Ecdysozoa</taxon>
        <taxon>Nematoda</taxon>
        <taxon>Chromadorea</taxon>
        <taxon>Rhabditida</taxon>
        <taxon>Rhabditina</taxon>
        <taxon>Rhabditomorpha</taxon>
        <taxon>Strongyloidea</taxon>
        <taxon>Ancylostomatidae</taxon>
        <taxon>Ancylostomatinae</taxon>
        <taxon>Ancylostoma</taxon>
    </lineage>
</organism>
<reference evidence="1 2" key="1">
    <citation type="submission" date="2014-10" db="EMBL/GenBank/DDBJ databases">
        <title>Draft genome of the hookworm Ancylostoma caninum.</title>
        <authorList>
            <person name="Mitreva M."/>
        </authorList>
    </citation>
    <scope>NUCLEOTIDE SEQUENCE [LARGE SCALE GENOMIC DNA]</scope>
    <source>
        <strain evidence="1 2">Baltimore</strain>
    </source>
</reference>
<comment type="caution">
    <text evidence="1">The sequence shown here is derived from an EMBL/GenBank/DDBJ whole genome shotgun (WGS) entry which is preliminary data.</text>
</comment>
<gene>
    <name evidence="1" type="ORF">ANCCAN_14891</name>
</gene>
<dbReference type="AlphaFoldDB" id="A0A368G8Y9"/>
<evidence type="ECO:0000313" key="2">
    <source>
        <dbReference type="Proteomes" id="UP000252519"/>
    </source>
</evidence>
<accession>A0A368G8Y9</accession>
<keyword evidence="2" id="KW-1185">Reference proteome</keyword>